<dbReference type="KEGG" id="ckw:CKALI_04375"/>
<evidence type="ECO:0000313" key="3">
    <source>
        <dbReference type="Proteomes" id="UP000427071"/>
    </source>
</evidence>
<name>A0A6B8VJV6_9CORY</name>
<dbReference type="EMBL" id="CP046452">
    <property type="protein sequence ID" value="QGU01754.1"/>
    <property type="molecule type" value="Genomic_DNA"/>
</dbReference>
<feature type="domain" description="GmrSD restriction endonucleases C-terminal" evidence="1">
    <location>
        <begin position="103"/>
        <end position="173"/>
    </location>
</feature>
<dbReference type="AlphaFoldDB" id="A0A6B8VJV6"/>
<evidence type="ECO:0000313" key="2">
    <source>
        <dbReference type="EMBL" id="QGU01754.1"/>
    </source>
</evidence>
<proteinExistence type="predicted"/>
<dbReference type="Pfam" id="PF07510">
    <property type="entry name" value="GmrSD_C"/>
    <property type="match status" value="1"/>
</dbReference>
<dbReference type="Proteomes" id="UP000427071">
    <property type="component" value="Chromosome"/>
</dbReference>
<evidence type="ECO:0000259" key="1">
    <source>
        <dbReference type="Pfam" id="PF07510"/>
    </source>
</evidence>
<dbReference type="PANTHER" id="PTHR24094">
    <property type="entry name" value="SECRETED PROTEIN"/>
    <property type="match status" value="1"/>
</dbReference>
<gene>
    <name evidence="2" type="ORF">CKALI_04375</name>
</gene>
<reference evidence="3" key="1">
    <citation type="submission" date="2019-11" db="EMBL/GenBank/DDBJ databases">
        <title>Complete genome sequence of Corynebacterium kalinowskii 1959, a novel Corynebacterium species isolated from soil of a small paddock in Vilsendorf, Germany.</title>
        <authorList>
            <person name="Schaffert L."/>
            <person name="Ruwe M."/>
            <person name="Milse J."/>
            <person name="Hanuschka K."/>
            <person name="Ortseifen V."/>
            <person name="Droste J."/>
            <person name="Brandt D."/>
            <person name="Schlueter L."/>
            <person name="Kutter Y."/>
            <person name="Vinke S."/>
            <person name="Viehoefer P."/>
            <person name="Jacob L."/>
            <person name="Luebke N.-C."/>
            <person name="Schulte-Berndt E."/>
            <person name="Hain C."/>
            <person name="Linder M."/>
            <person name="Schmidt P."/>
            <person name="Wollenschlaeger L."/>
            <person name="Luttermann T."/>
            <person name="Thieme E."/>
            <person name="Hassa J."/>
            <person name="Haak M."/>
            <person name="Wittchen M."/>
            <person name="Mentz A."/>
            <person name="Persicke M."/>
            <person name="Busche T."/>
            <person name="Ruckert C."/>
        </authorList>
    </citation>
    <scope>NUCLEOTIDE SEQUENCE [LARGE SCALE GENOMIC DNA]</scope>
    <source>
        <strain evidence="3">1959</strain>
    </source>
</reference>
<keyword evidence="3" id="KW-1185">Reference proteome</keyword>
<sequence>MTATRFFLLLLTLTTAFLLFLDRPVFPTPAASLNNTLHLIPAVPQRQSVHGYDRAAFGDWAPTLIDGHSCTTRDLILSHTYQTPVDRSCEVSPTPVTDPYTGSPLTEEVQIDHIFPLRAAWDLGAHSWSAEQRHRFANDPLNLVAVSAAANQEKSDALPSQWQPALRTRCWYARRLAHVAAIYGLPLPRDDIAAMRLACYGEHLFRPLTLER</sequence>
<dbReference type="PANTHER" id="PTHR24094:SF15">
    <property type="entry name" value="AMP-DEPENDENT SYNTHETASE_LIGASE DOMAIN-CONTAINING PROTEIN-RELATED"/>
    <property type="match status" value="1"/>
</dbReference>
<protein>
    <recommendedName>
        <fullName evidence="1">GmrSD restriction endonucleases C-terminal domain-containing protein</fullName>
    </recommendedName>
</protein>
<dbReference type="RefSeq" id="WP_197079764.1">
    <property type="nucleotide sequence ID" value="NZ_CP046452.1"/>
</dbReference>
<organism evidence="2 3">
    <name type="scientific">Corynebacterium kalinowskii</name>
    <dbReference type="NCBI Taxonomy" id="2675216"/>
    <lineage>
        <taxon>Bacteria</taxon>
        <taxon>Bacillati</taxon>
        <taxon>Actinomycetota</taxon>
        <taxon>Actinomycetes</taxon>
        <taxon>Mycobacteriales</taxon>
        <taxon>Corynebacteriaceae</taxon>
        <taxon>Corynebacterium</taxon>
    </lineage>
</organism>
<accession>A0A6B8VJV6</accession>
<dbReference type="InterPro" id="IPR011089">
    <property type="entry name" value="GmrSD_C"/>
</dbReference>